<evidence type="ECO:0000313" key="4">
    <source>
        <dbReference type="Proteomes" id="UP000198928"/>
    </source>
</evidence>
<organism evidence="3 4">
    <name type="scientific">Streptomyces pini</name>
    <dbReference type="NCBI Taxonomy" id="1520580"/>
    <lineage>
        <taxon>Bacteria</taxon>
        <taxon>Bacillati</taxon>
        <taxon>Actinomycetota</taxon>
        <taxon>Actinomycetes</taxon>
        <taxon>Kitasatosporales</taxon>
        <taxon>Streptomycetaceae</taxon>
        <taxon>Streptomyces</taxon>
    </lineage>
</organism>
<dbReference type="SUPFAM" id="SSF160904">
    <property type="entry name" value="Jann2411-like"/>
    <property type="match status" value="1"/>
</dbReference>
<gene>
    <name evidence="3" type="ORF">SAMN05192584_10577</name>
</gene>
<dbReference type="EMBL" id="FOSG01000005">
    <property type="protein sequence ID" value="SFK31492.1"/>
    <property type="molecule type" value="Genomic_DNA"/>
</dbReference>
<dbReference type="Proteomes" id="UP000198928">
    <property type="component" value="Unassembled WGS sequence"/>
</dbReference>
<dbReference type="InterPro" id="IPR010852">
    <property type="entry name" value="ABATE"/>
</dbReference>
<name>A0A1I3YI39_9ACTN</name>
<dbReference type="OrthoDB" id="3531194at2"/>
<dbReference type="Pfam" id="PF07336">
    <property type="entry name" value="ABATE"/>
    <property type="match status" value="1"/>
</dbReference>
<dbReference type="Gene3D" id="1.10.3300.10">
    <property type="entry name" value="Jann2411-like domain"/>
    <property type="match status" value="1"/>
</dbReference>
<dbReference type="PANTHER" id="PTHR35525:SF3">
    <property type="entry name" value="BLL6575 PROTEIN"/>
    <property type="match status" value="1"/>
</dbReference>
<dbReference type="InterPro" id="IPR021005">
    <property type="entry name" value="Znf_CGNR"/>
</dbReference>
<accession>A0A1I3YI39</accession>
<feature type="domain" description="Zinc finger CGNR" evidence="2">
    <location>
        <begin position="143"/>
        <end position="183"/>
    </location>
</feature>
<evidence type="ECO:0000313" key="3">
    <source>
        <dbReference type="EMBL" id="SFK31492.1"/>
    </source>
</evidence>
<proteinExistence type="predicted"/>
<dbReference type="RefSeq" id="WP_093848987.1">
    <property type="nucleotide sequence ID" value="NZ_FOSG01000005.1"/>
</dbReference>
<reference evidence="4" key="1">
    <citation type="submission" date="2016-10" db="EMBL/GenBank/DDBJ databases">
        <authorList>
            <person name="Varghese N."/>
            <person name="Submissions S."/>
        </authorList>
    </citation>
    <scope>NUCLEOTIDE SEQUENCE [LARGE SCALE GENOMIC DNA]</scope>
    <source>
        <strain evidence="4">PL19</strain>
    </source>
</reference>
<dbReference type="AlphaFoldDB" id="A0A1I3YI39"/>
<protein>
    <submittedName>
        <fullName evidence="3">Putative stress-induced transcription regulator</fullName>
    </submittedName>
</protein>
<dbReference type="InterPro" id="IPR023286">
    <property type="entry name" value="ABATE_dom_sf"/>
</dbReference>
<dbReference type="Pfam" id="PF11706">
    <property type="entry name" value="zf-CGNR"/>
    <property type="match status" value="1"/>
</dbReference>
<evidence type="ECO:0000256" key="1">
    <source>
        <dbReference type="SAM" id="MobiDB-lite"/>
    </source>
</evidence>
<feature type="compositionally biased region" description="Basic and acidic residues" evidence="1">
    <location>
        <begin position="184"/>
        <end position="197"/>
    </location>
</feature>
<feature type="region of interest" description="Disordered" evidence="1">
    <location>
        <begin position="176"/>
        <end position="203"/>
    </location>
</feature>
<keyword evidence="4" id="KW-1185">Reference proteome</keyword>
<dbReference type="PANTHER" id="PTHR35525">
    <property type="entry name" value="BLL6575 PROTEIN"/>
    <property type="match status" value="1"/>
</dbReference>
<sequence length="203" mass="21914">MNDVVAGRGFRPARRLVELANALRADPELPREELAVLLARHGERPEDLTEEAFPSACAAELRSAVARMTAVLAETDTGRAARALNGILAECGARPRLTDHGGRHPWHLHVDRDEDAGWVDWFLAASALALAQILTEYGRAAWGECAAPGCSAFYLDTGPGSARRYCSATCASRARVAAHRRRRREDGRGDPPARPDGRAGGAR</sequence>
<evidence type="ECO:0000259" key="2">
    <source>
        <dbReference type="Pfam" id="PF11706"/>
    </source>
</evidence>